<dbReference type="Pfam" id="PF13191">
    <property type="entry name" value="AAA_16"/>
    <property type="match status" value="1"/>
</dbReference>
<dbReference type="PANTHER" id="PTHR16305:SF35">
    <property type="entry name" value="TRANSCRIPTIONAL ACTIVATOR DOMAIN"/>
    <property type="match status" value="1"/>
</dbReference>
<dbReference type="EMBL" id="JAERRF010000007">
    <property type="protein sequence ID" value="MBL1097781.1"/>
    <property type="molecule type" value="Genomic_DNA"/>
</dbReference>
<comment type="caution">
    <text evidence="5">The sequence shown here is derived from an EMBL/GenBank/DDBJ whole genome shotgun (WGS) entry which is preliminary data.</text>
</comment>
<dbReference type="InterPro" id="IPR027417">
    <property type="entry name" value="P-loop_NTPase"/>
</dbReference>
<protein>
    <submittedName>
        <fullName evidence="5">AAA family ATPase</fullName>
    </submittedName>
</protein>
<keyword evidence="6" id="KW-1185">Reference proteome</keyword>
<dbReference type="SUPFAM" id="SSF52540">
    <property type="entry name" value="P-loop containing nucleoside triphosphate hydrolases"/>
    <property type="match status" value="1"/>
</dbReference>
<keyword evidence="1" id="KW-0547">Nucleotide-binding</keyword>
<dbReference type="Proteomes" id="UP000634229">
    <property type="component" value="Unassembled WGS sequence"/>
</dbReference>
<feature type="region of interest" description="Disordered" evidence="3">
    <location>
        <begin position="831"/>
        <end position="869"/>
    </location>
</feature>
<proteinExistence type="predicted"/>
<organism evidence="5 6">
    <name type="scientific">Streptomyces coffeae</name>
    <dbReference type="NCBI Taxonomy" id="621382"/>
    <lineage>
        <taxon>Bacteria</taxon>
        <taxon>Bacillati</taxon>
        <taxon>Actinomycetota</taxon>
        <taxon>Actinomycetes</taxon>
        <taxon>Kitasatosporales</taxon>
        <taxon>Streptomycetaceae</taxon>
        <taxon>Streptomyces</taxon>
    </lineage>
</organism>
<accession>A0ABS1ND81</accession>
<gene>
    <name evidence="5" type="ORF">JK363_14090</name>
</gene>
<reference evidence="5 6" key="1">
    <citation type="submission" date="2021-01" db="EMBL/GenBank/DDBJ databases">
        <title>WGS of actinomycetes isolated from Thailand.</title>
        <authorList>
            <person name="Thawai C."/>
        </authorList>
    </citation>
    <scope>NUCLEOTIDE SEQUENCE [LARGE SCALE GENOMIC DNA]</scope>
    <source>
        <strain evidence="5 6">CA1R205</strain>
    </source>
</reference>
<evidence type="ECO:0000256" key="2">
    <source>
        <dbReference type="ARBA" id="ARBA00022840"/>
    </source>
</evidence>
<evidence type="ECO:0000256" key="3">
    <source>
        <dbReference type="SAM" id="MobiDB-lite"/>
    </source>
</evidence>
<sequence>MSNSASHLLDRNAELTRVESLLDNTARGVSGLLVVRGLAGTGRTTVLSRGCQSARDRGFVVLSACASPCDRDFALGIVRQLLEPVCYAPSGPDRDAQLGETVAEAIQVLEAESLDGKGDASRGELQTLLRLVAMVAVRRPVLVAVDDLQWADVPSLHWLNWLLCPGKDLPVAGLISISESERSADTSVIDEILSCAQQLRLGPLTEVSTGSLAEAFLGAAPDEAFARACHVATGGNPATVRTLLAALADDGVKPTAAVAPTLRDLDVPQLLPSLYSRMRRVSPYAPSLARAVAVLGDQARLDWAAAIAGVEGAVAAEVVSSLTRAGVLSGTPDALTFTCALARTALLGDFAEVDRAVAHSRAACLLYQDAASAESVASHLLQSPALDAPWACDVLHAAARTAMIEGRQRTAVSYLRRLLRGSLDNNRRATALISLGRTELGVEVPSAVEHLVSGLEKLDDPRMWVETARTASQALGLTAGYDTGIALLKEARAKIGQEHPSQAAVDCESDLVALEVSQISSAGDGCARLANLESVDRAGEPAQTVTALRSYQASQLGESAETTVHLAELALAGGDLGDGALPPTLALLALIRADALASALRHCDDGLRDAQCAAFPPMLAVMRSLRAQVALRLGRVTDAWADAQTAVECFDSLGLGFVPGAVSWAVAPLVEALAERGEFSNALALLQARGLAGPLPESLPSTYVLYSRGRLHAALGDARRGREDLLLCGRWWHALGARSPSVGPWRSEAALAVAALGDGPEACRLAEEELELARRWGTPGVVGRAMRAVGALTGGRMGIELLTASVDVLEGSPARLELARALGDLGAALRHAGRNSHARERSGSTLRSTSPAAAGPTHSAIDSATSYAPPAAVAVAPRGHARPG</sequence>
<dbReference type="PANTHER" id="PTHR16305">
    <property type="entry name" value="TESTICULAR SOLUBLE ADENYLYL CYCLASE"/>
    <property type="match status" value="1"/>
</dbReference>
<evidence type="ECO:0000256" key="1">
    <source>
        <dbReference type="ARBA" id="ARBA00022741"/>
    </source>
</evidence>
<feature type="domain" description="Orc1-like AAA ATPase" evidence="4">
    <location>
        <begin position="11"/>
        <end position="163"/>
    </location>
</feature>
<keyword evidence="2" id="KW-0067">ATP-binding</keyword>
<dbReference type="InterPro" id="IPR041664">
    <property type="entry name" value="AAA_16"/>
</dbReference>
<evidence type="ECO:0000313" key="6">
    <source>
        <dbReference type="Proteomes" id="UP000634229"/>
    </source>
</evidence>
<evidence type="ECO:0000313" key="5">
    <source>
        <dbReference type="EMBL" id="MBL1097781.1"/>
    </source>
</evidence>
<dbReference type="RefSeq" id="WP_201875205.1">
    <property type="nucleotide sequence ID" value="NZ_JAERRF010000007.1"/>
</dbReference>
<evidence type="ECO:0000259" key="4">
    <source>
        <dbReference type="Pfam" id="PF13191"/>
    </source>
</evidence>
<name>A0ABS1ND81_9ACTN</name>